<feature type="transmembrane region" description="Helical" evidence="1">
    <location>
        <begin position="71"/>
        <end position="91"/>
    </location>
</feature>
<evidence type="ECO:0000313" key="3">
    <source>
        <dbReference type="Proteomes" id="UP000078543"/>
    </source>
</evidence>
<dbReference type="AlphaFoldDB" id="A0A178M810"/>
<evidence type="ECO:0000313" key="2">
    <source>
        <dbReference type="EMBL" id="OAN44656.1"/>
    </source>
</evidence>
<comment type="caution">
    <text evidence="2">The sequence shown here is derived from an EMBL/GenBank/DDBJ whole genome shotgun (WGS) entry which is preliminary data.</text>
</comment>
<keyword evidence="1" id="KW-1133">Transmembrane helix</keyword>
<dbReference type="STRING" id="1437059.A6A05_17335"/>
<dbReference type="EMBL" id="LWQU01000193">
    <property type="protein sequence ID" value="OAN44656.1"/>
    <property type="molecule type" value="Genomic_DNA"/>
</dbReference>
<dbReference type="Pfam" id="PF09955">
    <property type="entry name" value="DUF2189"/>
    <property type="match status" value="1"/>
</dbReference>
<protein>
    <recommendedName>
        <fullName evidence="4">Cytochrome C oxidase subunit I</fullName>
    </recommendedName>
</protein>
<feature type="transmembrane region" description="Helical" evidence="1">
    <location>
        <begin position="222"/>
        <end position="248"/>
    </location>
</feature>
<evidence type="ECO:0008006" key="4">
    <source>
        <dbReference type="Google" id="ProtNLM"/>
    </source>
</evidence>
<name>A0A178M810_9PROT</name>
<dbReference type="InterPro" id="IPR018692">
    <property type="entry name" value="DUF2189"/>
</dbReference>
<reference evidence="2 3" key="1">
    <citation type="submission" date="2016-04" db="EMBL/GenBank/DDBJ databases">
        <title>Draft genome sequence of freshwater magnetotactic bacteria Magnetospirillum marisnigri SP-1 and Magnetospirillum moscoviense BB-1.</title>
        <authorList>
            <person name="Koziaeva V."/>
            <person name="Dziuba M.V."/>
            <person name="Ivanov T.M."/>
            <person name="Kuznetsov B."/>
            <person name="Grouzdev D.S."/>
        </authorList>
    </citation>
    <scope>NUCLEOTIDE SEQUENCE [LARGE SCALE GENOMIC DNA]</scope>
    <source>
        <strain evidence="2 3">BB-1</strain>
    </source>
</reference>
<keyword evidence="1" id="KW-0472">Membrane</keyword>
<dbReference type="OrthoDB" id="9809543at2"/>
<dbReference type="Proteomes" id="UP000078543">
    <property type="component" value="Unassembled WGS sequence"/>
</dbReference>
<feature type="transmembrane region" description="Helical" evidence="1">
    <location>
        <begin position="165"/>
        <end position="186"/>
    </location>
</feature>
<gene>
    <name evidence="2" type="ORF">A6A05_17335</name>
</gene>
<feature type="transmembrane region" description="Helical" evidence="1">
    <location>
        <begin position="119"/>
        <end position="145"/>
    </location>
</feature>
<keyword evidence="1" id="KW-0812">Transmembrane</keyword>
<feature type="transmembrane region" description="Helical" evidence="1">
    <location>
        <begin position="47"/>
        <end position="65"/>
    </location>
</feature>
<evidence type="ECO:0000256" key="1">
    <source>
        <dbReference type="SAM" id="Phobius"/>
    </source>
</evidence>
<accession>A0A178M810</accession>
<dbReference type="RefSeq" id="WP_068504393.1">
    <property type="nucleotide sequence ID" value="NZ_LWQU01000193.1"/>
</dbReference>
<sequence>MTAASSSPASADFPSFDHVRLAAPGAIKRWLCLGWSDLRAAGWVSPAYGAIFAAGGFVITFGLVLAGMPYLITPMIGGFLLIGPLLALGLYDISDRHEKGLAASFGHALLAFRRNRFHILTAGLVLMLVVMIWARLSAVLFALFFPYQSMTLASFLAQIVTFDGIVFTVMMMALGFVFATAIFVTHMVSLPMMLDRKVDIFSAAIWSVMAVVRNPVTSVRWAATIALVVGAGMLAGFVGLVVALPLIGHASWHAYREMIGLDRV</sequence>
<proteinExistence type="predicted"/>
<keyword evidence="3" id="KW-1185">Reference proteome</keyword>
<organism evidence="2 3">
    <name type="scientific">Magnetospirillum moscoviense</name>
    <dbReference type="NCBI Taxonomy" id="1437059"/>
    <lineage>
        <taxon>Bacteria</taxon>
        <taxon>Pseudomonadati</taxon>
        <taxon>Pseudomonadota</taxon>
        <taxon>Alphaproteobacteria</taxon>
        <taxon>Rhodospirillales</taxon>
        <taxon>Rhodospirillaceae</taxon>
        <taxon>Magnetospirillum</taxon>
    </lineage>
</organism>